<dbReference type="InterPro" id="IPR001611">
    <property type="entry name" value="Leu-rich_rpt"/>
</dbReference>
<evidence type="ECO:0000313" key="5">
    <source>
        <dbReference type="Proteomes" id="UP001515480"/>
    </source>
</evidence>
<keyword evidence="1" id="KW-0433">Leucine-rich repeat</keyword>
<comment type="caution">
    <text evidence="4">The sequence shown here is derived from an EMBL/GenBank/DDBJ whole genome shotgun (WGS) entry which is preliminary data.</text>
</comment>
<evidence type="ECO:0000256" key="3">
    <source>
        <dbReference type="SAM" id="MobiDB-lite"/>
    </source>
</evidence>
<dbReference type="InterPro" id="IPR032675">
    <property type="entry name" value="LRR_dom_sf"/>
</dbReference>
<keyword evidence="2" id="KW-0677">Repeat</keyword>
<dbReference type="PROSITE" id="PS51450">
    <property type="entry name" value="LRR"/>
    <property type="match status" value="4"/>
</dbReference>
<dbReference type="PANTHER" id="PTHR48051">
    <property type="match status" value="1"/>
</dbReference>
<reference evidence="4 5" key="1">
    <citation type="journal article" date="2024" name="Science">
        <title>Giant polyketide synthase enzymes in the biosynthesis of giant marine polyether toxins.</title>
        <authorList>
            <person name="Fallon T.R."/>
            <person name="Shende V.V."/>
            <person name="Wierzbicki I.H."/>
            <person name="Pendleton A.L."/>
            <person name="Watervoot N.F."/>
            <person name="Auber R.P."/>
            <person name="Gonzalez D.J."/>
            <person name="Wisecaver J.H."/>
            <person name="Moore B.S."/>
        </authorList>
    </citation>
    <scope>NUCLEOTIDE SEQUENCE [LARGE SCALE GENOMIC DNA]</scope>
    <source>
        <strain evidence="4 5">12B1</strain>
    </source>
</reference>
<dbReference type="Pfam" id="PF13855">
    <property type="entry name" value="LRR_8"/>
    <property type="match status" value="2"/>
</dbReference>
<feature type="region of interest" description="Disordered" evidence="3">
    <location>
        <begin position="1"/>
        <end position="20"/>
    </location>
</feature>
<keyword evidence="5" id="KW-1185">Reference proteome</keyword>
<feature type="compositionally biased region" description="Low complexity" evidence="3">
    <location>
        <begin position="1"/>
        <end position="12"/>
    </location>
</feature>
<dbReference type="PANTHER" id="PTHR48051:SF1">
    <property type="entry name" value="RAS SUPPRESSOR PROTEIN 1"/>
    <property type="match status" value="1"/>
</dbReference>
<sequence>MAAMARGGSRRAAAPDEVRTGASRPLDATLLAARRTGHLNLRGRGLRALPRGALCLSEIPLPESIKWWELREALEVLDASENELEELPHQIASQVELREVALSHNKLTSLPPHDCWRELSCLVSLVLSHNEIRALPDGLGQGNLPPLARLDVSHNQLDSLPGSITEMCRLAVLDVSHNRLASLPDGLAALAALRQLHASHNRLASLPAATEAPSLPSLEHATLNDNLLPRLRLASPALQSLQVAKNRLASLELEGCVALRELAASHNLLAELPPSLARLPALATLDVGANRIRAFPAAVVRACVSLTRLDASCNELSSLPAELGLLALTKLTLHGNPLRTLPSSVLNGPTPKLLEHLRSKLELPAVDALAVEEVATSVVRSGADLNLVGQRLRALPEKLCEQEALITLDLSRNEISDLTNEIGWLQALRKLRASQNSLRHLPPSLCEISTLAELQVDQNLLTELPPALWSCPSLTFVSFNRNRLTVPALGLPEGRALAPVRHLDLGENRLGATPPLACLPQLHELHLQGNSIRELRVALLPLGALVTLDLRDNDIAVLPPELSAAAALQSLGLSGNPLRSMPHAVQAKGARAVLELLAKRMAN</sequence>
<proteinExistence type="predicted"/>
<dbReference type="Gene3D" id="3.80.10.10">
    <property type="entry name" value="Ribonuclease Inhibitor"/>
    <property type="match status" value="4"/>
</dbReference>
<dbReference type="SMART" id="SM00369">
    <property type="entry name" value="LRR_TYP"/>
    <property type="match status" value="13"/>
</dbReference>
<dbReference type="InterPro" id="IPR003591">
    <property type="entry name" value="Leu-rich_rpt_typical-subtyp"/>
</dbReference>
<dbReference type="InterPro" id="IPR050216">
    <property type="entry name" value="LRR_domain-containing"/>
</dbReference>
<organism evidence="4 5">
    <name type="scientific">Prymnesium parvum</name>
    <name type="common">Toxic golden alga</name>
    <dbReference type="NCBI Taxonomy" id="97485"/>
    <lineage>
        <taxon>Eukaryota</taxon>
        <taxon>Haptista</taxon>
        <taxon>Haptophyta</taxon>
        <taxon>Prymnesiophyceae</taxon>
        <taxon>Prymnesiales</taxon>
        <taxon>Prymnesiaceae</taxon>
        <taxon>Prymnesium</taxon>
    </lineage>
</organism>
<gene>
    <name evidence="4" type="ORF">AB1Y20_014459</name>
</gene>
<dbReference type="SUPFAM" id="SSF52058">
    <property type="entry name" value="L domain-like"/>
    <property type="match status" value="2"/>
</dbReference>
<dbReference type="SMART" id="SM00364">
    <property type="entry name" value="LRR_BAC"/>
    <property type="match status" value="14"/>
</dbReference>
<evidence type="ECO:0000313" key="4">
    <source>
        <dbReference type="EMBL" id="KAL1496878.1"/>
    </source>
</evidence>
<protein>
    <submittedName>
        <fullName evidence="4">Uncharacterized protein</fullName>
    </submittedName>
</protein>
<dbReference type="Proteomes" id="UP001515480">
    <property type="component" value="Unassembled WGS sequence"/>
</dbReference>
<name>A0AB34IHN9_PRYPA</name>
<evidence type="ECO:0000256" key="1">
    <source>
        <dbReference type="ARBA" id="ARBA00022614"/>
    </source>
</evidence>
<dbReference type="EMBL" id="JBGBPQ010000028">
    <property type="protein sequence ID" value="KAL1496878.1"/>
    <property type="molecule type" value="Genomic_DNA"/>
</dbReference>
<dbReference type="AlphaFoldDB" id="A0AB34IHN9"/>
<dbReference type="GO" id="GO:0005737">
    <property type="term" value="C:cytoplasm"/>
    <property type="evidence" value="ECO:0007669"/>
    <property type="project" value="TreeGrafter"/>
</dbReference>
<accession>A0AB34IHN9</accession>
<evidence type="ECO:0000256" key="2">
    <source>
        <dbReference type="ARBA" id="ARBA00022737"/>
    </source>
</evidence>